<name>A0A197JBB7_9FUNG</name>
<accession>A0A197JBB7</accession>
<sequence length="130" mass="14769">MIWTRYCPRILCNHHQYRLEPDCTLEVVTSCRDVNIRVWRIKILERRTMMTMSSIPSVKAGTNLGRFYASGLTFRDAVGLGLTIQTLLVQRGGVDSNLVGEDDSEDIELSPWHQCTYLILVGAVELKIAK</sequence>
<gene>
    <name evidence="1" type="ORF">K457DRAFT_26096</name>
</gene>
<dbReference type="Proteomes" id="UP000078512">
    <property type="component" value="Unassembled WGS sequence"/>
</dbReference>
<evidence type="ECO:0000313" key="1">
    <source>
        <dbReference type="EMBL" id="OAQ22400.1"/>
    </source>
</evidence>
<proteinExistence type="predicted"/>
<organism evidence="1 2">
    <name type="scientific">Linnemannia elongata AG-77</name>
    <dbReference type="NCBI Taxonomy" id="1314771"/>
    <lineage>
        <taxon>Eukaryota</taxon>
        <taxon>Fungi</taxon>
        <taxon>Fungi incertae sedis</taxon>
        <taxon>Mucoromycota</taxon>
        <taxon>Mortierellomycotina</taxon>
        <taxon>Mortierellomycetes</taxon>
        <taxon>Mortierellales</taxon>
        <taxon>Mortierellaceae</taxon>
        <taxon>Linnemannia</taxon>
    </lineage>
</organism>
<evidence type="ECO:0000313" key="2">
    <source>
        <dbReference type="Proteomes" id="UP000078512"/>
    </source>
</evidence>
<keyword evidence="2" id="KW-1185">Reference proteome</keyword>
<reference evidence="1 2" key="1">
    <citation type="submission" date="2016-05" db="EMBL/GenBank/DDBJ databases">
        <title>Genome sequencing reveals origins of a unique bacterial endosymbiosis in the earliest lineages of terrestrial Fungi.</title>
        <authorList>
            <consortium name="DOE Joint Genome Institute"/>
            <person name="Uehling J."/>
            <person name="Gryganskyi A."/>
            <person name="Hameed K."/>
            <person name="Tschaplinski T."/>
            <person name="Misztal P."/>
            <person name="Wu S."/>
            <person name="Desiro A."/>
            <person name="Vande Pol N."/>
            <person name="Du Z.-Y."/>
            <person name="Zienkiewicz A."/>
            <person name="Zienkiewicz K."/>
            <person name="Morin E."/>
            <person name="Tisserant E."/>
            <person name="Splivallo R."/>
            <person name="Hainaut M."/>
            <person name="Henrissat B."/>
            <person name="Ohm R."/>
            <person name="Kuo A."/>
            <person name="Yan J."/>
            <person name="Lipzen A."/>
            <person name="Nolan M."/>
            <person name="Labutti K."/>
            <person name="Barry K."/>
            <person name="Goldstein A."/>
            <person name="Labbe J."/>
            <person name="Schadt C."/>
            <person name="Tuskan G."/>
            <person name="Grigoriev I."/>
            <person name="Martin F."/>
            <person name="Vilgalys R."/>
            <person name="Bonito G."/>
        </authorList>
    </citation>
    <scope>NUCLEOTIDE SEQUENCE [LARGE SCALE GENOMIC DNA]</scope>
    <source>
        <strain evidence="1 2">AG-77</strain>
    </source>
</reference>
<protein>
    <recommendedName>
        <fullName evidence="3">WD40 repeat-like protein</fullName>
    </recommendedName>
</protein>
<dbReference type="EMBL" id="KV442169">
    <property type="protein sequence ID" value="OAQ22400.1"/>
    <property type="molecule type" value="Genomic_DNA"/>
</dbReference>
<evidence type="ECO:0008006" key="3">
    <source>
        <dbReference type="Google" id="ProtNLM"/>
    </source>
</evidence>
<dbReference type="AlphaFoldDB" id="A0A197JBB7"/>